<dbReference type="Proteomes" id="UP000648187">
    <property type="component" value="Unassembled WGS sequence"/>
</dbReference>
<dbReference type="PANTHER" id="PTHR24036:SF13">
    <property type="entry name" value="PROTEIN SKELETOR, ISOFORMS D_E"/>
    <property type="match status" value="1"/>
</dbReference>
<dbReference type="PROSITE" id="PS51549">
    <property type="entry name" value="DM13"/>
    <property type="match status" value="2"/>
</dbReference>
<feature type="compositionally biased region" description="Polar residues" evidence="2">
    <location>
        <begin position="1345"/>
        <end position="1354"/>
    </location>
</feature>
<dbReference type="InterPro" id="IPR005018">
    <property type="entry name" value="DOMON_domain"/>
</dbReference>
<gene>
    <name evidence="5" type="ORF">HW555_007119</name>
</gene>
<feature type="compositionally biased region" description="Basic and acidic residues" evidence="2">
    <location>
        <begin position="1317"/>
        <end position="1333"/>
    </location>
</feature>
<dbReference type="EMBL" id="JACKWZ010000116">
    <property type="protein sequence ID" value="KAF9415142.1"/>
    <property type="molecule type" value="Genomic_DNA"/>
</dbReference>
<feature type="domain" description="DM13" evidence="4">
    <location>
        <begin position="26"/>
        <end position="159"/>
    </location>
</feature>
<feature type="compositionally biased region" description="Low complexity" evidence="2">
    <location>
        <begin position="350"/>
        <end position="362"/>
    </location>
</feature>
<dbReference type="InterPro" id="IPR045266">
    <property type="entry name" value="DOH_DOMON"/>
</dbReference>
<name>A0A835GFP3_SPOEX</name>
<keyword evidence="6" id="KW-1185">Reference proteome</keyword>
<sequence>MAFCVCERYKPSHDCRPAQVAQGELWTFGRAALPRPEGHSAGSGGCVSCAGRSSLALAVFTYSHNEVFVMLTFHAGGACAQVRYYGKELGALSQLQHGVRGRVFAVDSRTLYVKDLHYDGEGPGYITLSLPDGKTLRDYRWFAVYCDEYAVNFGDVRIPADMEYPRPAKVAPLRGVHGVSSDPVVVVDAQTLLVPNFSYDGEAPDAKFWVGRGDKPSPQGIRIPDENGKEAPLRKYDKKTIVLTLPGVRCIALLSTVFCDRTVHPIPSCVTCFVEASCPMPPGTSTPYGLIDGDVWWYIQELTVFDIGHFAVWCEAFTVNFGHVSLPRAALANVPPSLKMLGVSPQSRNSALAGSSGSAGSSTTARPRRPIARLDATTYRPPARLRPGAPVISAFAESPADRLPLHRRADSYTPPSEQLVTIQSSKEYTYKEDGSLEPADERPQEHEPGRAGRQPASDSKLNCEVLYDELAFEVRWAVAGDSIVLQLVAKLEDGEYMAFGVSGDNQKTQMVGGDPTVAWVDKRTLKGYAEDYYLDAKSQCAGVRGSCPDERLVDNTNSIRLLNAALVNGYSIVTYQRSLKAADELDRAVLTNGSQAIIWAIGPLNSRNEVSYHPHFTKGDKLIEFGRAPVWNCPMPEEDEEHSPPQPAQPASQPVQVIKSNPVPPPKPVPKAVPWEIPAIQCYEPPDGVFYAQMGPTGGKQGYSAITGHVGWGISWYINGLLIPEINVVRGRKYTFVVEGGSNPDVPARYHPFYITNDPVGGYFHKTDKEKEGIEIYAGVRRTRTGELMPTGVGRLCNWTPDNAGPEADEFPSFGAYQRSLTLVCEEGNPGVVTWIPDRNTPNTVYYQCFTHRHLGWKINVVDECEAHEADESRVVEHAVLPDDLHGEESVQVPTRLTPEPNFLDDRRKLQKIINTKPNYDDFSRYKSDGGLTGEVYPETDKTPFKKRQEYSELPISKVQMKEVIQAVETLENKMKDDLKTNATRSQYQVHEDAQEQPFVAEQPYREDDEYFFEAGKMPNNYFLPANNQKPLTLQTVLRPTPQKPNRPPFRRPVPPEIKLRRPPYQKGNIGYPLSLPNHHGAYGPLKKLPPKFNQNRLPTNMNRPPPMPGATPMKPVPQQHQNKPNYNTLGPKQNPGPPMFSKIPNGPVQSIVMGKPTVNNVQLPPMQSQTLNLGQTDIIANQVVKSQIMLPPGGNDAIAQHSNVQPYLNKPGQIILGKPMDNPMPLDQQMIPTKQQGMRSPPTTAPVLYQSTPPSSHSKRQENPPQSHNEIQSSDFIGESADQSTIPPAVNTGFKPDSIVVESGFKPIIREPLMAGEDRIAGFEENTNRREDTDVDEDYEEAPQSIQSSNHQYPPSDKVTETFEPMFIPSPPDHLLPSSDRTKEVFPANHAKEDRPHPVYLKNVTQLEDLFSKKNVEREVPSDLMMDSDRISPHYLPPDPKFPKEHSQKLSSSNDQTFTTYDGKTVSAATLTTLTNVSEGPKAPPKLFSAKLPANYQQLLKKPQFGPFRGEIPPPVEEAQKSMPADAVNTKTTLLKLVNNEKHAHDLNAQGSKKVEYAQEPSRVRERDACDRGRARKAALLDDARVVADNMSEARVAYACRACHEMHFVFEITFISMIILIGFNNVIELHQNIWSHVRIWDRYAHAITVSRALCKSISAYWRSRRRRAAEVSGSPARSASSSELPRTTSSSITSVAAF</sequence>
<dbReference type="CDD" id="cd09631">
    <property type="entry name" value="DOMON_DOH"/>
    <property type="match status" value="1"/>
</dbReference>
<feature type="region of interest" description="Disordered" evidence="2">
    <location>
        <begin position="349"/>
        <end position="385"/>
    </location>
</feature>
<feature type="compositionally biased region" description="Low complexity" evidence="2">
    <location>
        <begin position="1673"/>
        <end position="1692"/>
    </location>
</feature>
<feature type="compositionally biased region" description="Basic and acidic residues" evidence="2">
    <location>
        <begin position="428"/>
        <end position="450"/>
    </location>
</feature>
<protein>
    <recommendedName>
        <fullName evidence="7">DOMON domain-containing protein</fullName>
    </recommendedName>
</protein>
<feature type="region of interest" description="Disordered" evidence="2">
    <location>
        <begin position="1102"/>
        <end position="1124"/>
    </location>
</feature>
<feature type="compositionally biased region" description="Pro residues" evidence="2">
    <location>
        <begin position="1042"/>
        <end position="1056"/>
    </location>
</feature>
<evidence type="ECO:0000259" key="4">
    <source>
        <dbReference type="PROSITE" id="PS51549"/>
    </source>
</evidence>
<comment type="caution">
    <text evidence="5">The sequence shown here is derived from an EMBL/GenBank/DDBJ whole genome shotgun (WGS) entry which is preliminary data.</text>
</comment>
<evidence type="ECO:0000256" key="1">
    <source>
        <dbReference type="ARBA" id="ARBA00022737"/>
    </source>
</evidence>
<dbReference type="Pfam" id="PF10517">
    <property type="entry name" value="DM13"/>
    <property type="match status" value="2"/>
</dbReference>
<dbReference type="InterPro" id="IPR052126">
    <property type="entry name" value="Spindle_Org/Thrombomodulin"/>
</dbReference>
<keyword evidence="1" id="KW-0677">Repeat</keyword>
<dbReference type="SMART" id="SM00686">
    <property type="entry name" value="DM13"/>
    <property type="match status" value="2"/>
</dbReference>
<feature type="domain" description="DM13" evidence="4">
    <location>
        <begin position="168"/>
        <end position="327"/>
    </location>
</feature>
<feature type="compositionally biased region" description="Polar residues" evidence="2">
    <location>
        <begin position="413"/>
        <end position="427"/>
    </location>
</feature>
<organism evidence="5 6">
    <name type="scientific">Spodoptera exigua</name>
    <name type="common">Beet armyworm</name>
    <name type="synonym">Noctua fulgens</name>
    <dbReference type="NCBI Taxonomy" id="7107"/>
    <lineage>
        <taxon>Eukaryota</taxon>
        <taxon>Metazoa</taxon>
        <taxon>Ecdysozoa</taxon>
        <taxon>Arthropoda</taxon>
        <taxon>Hexapoda</taxon>
        <taxon>Insecta</taxon>
        <taxon>Pterygota</taxon>
        <taxon>Neoptera</taxon>
        <taxon>Endopterygota</taxon>
        <taxon>Lepidoptera</taxon>
        <taxon>Glossata</taxon>
        <taxon>Ditrysia</taxon>
        <taxon>Noctuoidea</taxon>
        <taxon>Noctuidae</taxon>
        <taxon>Amphipyrinae</taxon>
        <taxon>Spodoptera</taxon>
    </lineage>
</organism>
<dbReference type="Pfam" id="PF03351">
    <property type="entry name" value="DOMON"/>
    <property type="match status" value="1"/>
</dbReference>
<evidence type="ECO:0000256" key="2">
    <source>
        <dbReference type="SAM" id="MobiDB-lite"/>
    </source>
</evidence>
<dbReference type="InterPro" id="IPR019545">
    <property type="entry name" value="DM13_domain"/>
</dbReference>
<feature type="domain" description="DOMON" evidence="3">
    <location>
        <begin position="470"/>
        <end position="602"/>
    </location>
</feature>
<dbReference type="InterPro" id="IPR057443">
    <property type="entry name" value="At5g54830-like"/>
</dbReference>
<evidence type="ECO:0000313" key="6">
    <source>
        <dbReference type="Proteomes" id="UP000648187"/>
    </source>
</evidence>
<feature type="compositionally biased region" description="Polar residues" evidence="2">
    <location>
        <begin position="1264"/>
        <end position="1273"/>
    </location>
</feature>
<feature type="region of interest" description="Disordered" evidence="2">
    <location>
        <begin position="405"/>
        <end position="458"/>
    </location>
</feature>
<dbReference type="PANTHER" id="PTHR24036">
    <property type="entry name" value="SKELETOR-RELATED"/>
    <property type="match status" value="1"/>
</dbReference>
<feature type="region of interest" description="Disordered" evidence="2">
    <location>
        <begin position="1235"/>
        <end position="1273"/>
    </location>
</feature>
<dbReference type="Pfam" id="PF25489">
    <property type="entry name" value="At5g54830"/>
    <property type="match status" value="1"/>
</dbReference>
<feature type="region of interest" description="Disordered" evidence="2">
    <location>
        <begin position="1039"/>
        <end position="1065"/>
    </location>
</feature>
<dbReference type="PROSITE" id="PS50836">
    <property type="entry name" value="DOMON"/>
    <property type="match status" value="1"/>
</dbReference>
<accession>A0A835GFP3</accession>
<feature type="region of interest" description="Disordered" evidence="2">
    <location>
        <begin position="1317"/>
        <end position="1357"/>
    </location>
</feature>
<feature type="region of interest" description="Disordered" evidence="2">
    <location>
        <begin position="1673"/>
        <end position="1699"/>
    </location>
</feature>
<dbReference type="SMART" id="SM00664">
    <property type="entry name" value="DoH"/>
    <property type="match status" value="1"/>
</dbReference>
<evidence type="ECO:0000259" key="3">
    <source>
        <dbReference type="PROSITE" id="PS50836"/>
    </source>
</evidence>
<feature type="region of interest" description="Disordered" evidence="2">
    <location>
        <begin position="634"/>
        <end position="669"/>
    </location>
</feature>
<evidence type="ECO:0008006" key="7">
    <source>
        <dbReference type="Google" id="ProtNLM"/>
    </source>
</evidence>
<evidence type="ECO:0000313" key="5">
    <source>
        <dbReference type="EMBL" id="KAF9415142.1"/>
    </source>
</evidence>
<reference evidence="5" key="1">
    <citation type="submission" date="2020-08" db="EMBL/GenBank/DDBJ databases">
        <title>Spodoptera exigua strain:BAW_Kor-Di-RS1 Genome sequencing and assembly.</title>
        <authorList>
            <person name="Kim J."/>
            <person name="Nam H.Y."/>
            <person name="Kwon M."/>
            <person name="Choi J.H."/>
            <person name="Cho S.R."/>
            <person name="Kim G.-H."/>
        </authorList>
    </citation>
    <scope>NUCLEOTIDE SEQUENCE</scope>
    <source>
        <strain evidence="5">BAW_Kor-Di-RS1</strain>
        <tissue evidence="5">Whole-body</tissue>
    </source>
</reference>
<proteinExistence type="predicted"/>